<feature type="transmembrane region" description="Helical" evidence="1">
    <location>
        <begin position="475"/>
        <end position="502"/>
    </location>
</feature>
<dbReference type="Proteomes" id="UP000751614">
    <property type="component" value="Unassembled WGS sequence"/>
</dbReference>
<organism evidence="2 3">
    <name type="scientific">Flagellimonas algicola</name>
    <dbReference type="NCBI Taxonomy" id="2583815"/>
    <lineage>
        <taxon>Bacteria</taxon>
        <taxon>Pseudomonadati</taxon>
        <taxon>Bacteroidota</taxon>
        <taxon>Flavobacteriia</taxon>
        <taxon>Flavobacteriales</taxon>
        <taxon>Flavobacteriaceae</taxon>
        <taxon>Flagellimonas</taxon>
    </lineage>
</organism>
<dbReference type="RefSeq" id="WP_138836993.1">
    <property type="nucleotide sequence ID" value="NZ_VCNI01000002.1"/>
</dbReference>
<name>A0ABY2WKP2_9FLAO</name>
<dbReference type="PRINTS" id="PR00702">
    <property type="entry name" value="ACRIFLAVINRP"/>
</dbReference>
<dbReference type="Pfam" id="PF00873">
    <property type="entry name" value="ACR_tran"/>
    <property type="match status" value="1"/>
</dbReference>
<feature type="transmembrane region" description="Helical" evidence="1">
    <location>
        <begin position="891"/>
        <end position="911"/>
    </location>
</feature>
<dbReference type="SUPFAM" id="SSF82714">
    <property type="entry name" value="Multidrug efflux transporter AcrB TolC docking domain, DN and DC subdomains"/>
    <property type="match status" value="2"/>
</dbReference>
<evidence type="ECO:0000313" key="3">
    <source>
        <dbReference type="Proteomes" id="UP000751614"/>
    </source>
</evidence>
<dbReference type="Gene3D" id="3.30.2090.10">
    <property type="entry name" value="Multidrug efflux transporter AcrB TolC docking domain, DN and DC subdomains"/>
    <property type="match status" value="2"/>
</dbReference>
<feature type="transmembrane region" description="Helical" evidence="1">
    <location>
        <begin position="346"/>
        <end position="365"/>
    </location>
</feature>
<dbReference type="SUPFAM" id="SSF82693">
    <property type="entry name" value="Multidrug efflux transporter AcrB pore domain, PN1, PN2, PC1 and PC2 subdomains"/>
    <property type="match status" value="3"/>
</dbReference>
<dbReference type="Gene3D" id="3.30.70.1430">
    <property type="entry name" value="Multidrug efflux transporter AcrB pore domain"/>
    <property type="match status" value="2"/>
</dbReference>
<keyword evidence="3" id="KW-1185">Reference proteome</keyword>
<dbReference type="Gene3D" id="3.30.70.1320">
    <property type="entry name" value="Multidrug efflux transporter AcrB pore domain like"/>
    <property type="match status" value="1"/>
</dbReference>
<keyword evidence="1" id="KW-0472">Membrane</keyword>
<sequence length="1037" mass="114844">MKVTHFAVSRPVTTSMVFLALLLFGFMSYLKLPVNLMPEVNLPAMVIITDYPGATPGEVETEITNLLEKEVATINGLKLMQSYSMPNMSMIIVQFELDKDQDKAMAELRNKIDLVVSFLPKEAKLPFVRKRSKPLLAPFSMNSGSVVDLIITGNVDANKLYQLSRREIKDKLSRIDGVTKIEFNGGKLREIHVEVDKNGLYGLGMNITEVATQLKDNNVDMSGGDIVREDRESIIKTGNKYNSVESVKNTYIATPYGEKKLTDFATVKDTFQLSKNDAFFYDGIEKKELNNIVGISVQKSSTANAVSIAKEVKKLVPEIQKNLPEGVTLSLPFDSSEYIESSVNDAMMNVILGIIVTGLILFLFVNNIKATVIVSISIPVSLIINFLAMRLFDGSLNMLSLMSFAVAIGALVSNSIVVLENILRLKREGLPMKEACVTGTQEVFTAVLASTGTNLVVFLPIASMNSIVGAFFREYALTISFATIFSLLVSITLTPMLASILLKNDPKPSKFSNWIIKSFDKLQEIYERSLRRLMSRRRNPIILFAVMFFFFIMSMGLLGEIGFEFEPESDNGDLFVELEMQPGTSMEKNRELTKLVEQKIASYPEVNAILSMLGSKNSFTTGSNYTNISLKLNKRVERELSNAQIGEKLLNDLKEIPEIKPVVATINSEESGGDLGFSLKSNDAVQLSQANDQVMNLLKDVEGLISFESSLRNGPPLLQFKPKKRLLAELGISVNELALVIRSAITGIKATVMSENDVEYNINIKVPVFQTNTVEDIKQLPVHTETSMFTVGQLAEVSYENAPAQILHKEKSKTAEFSATLAPGHILGDVRTIIDAKFNEINLPAGVDFQWSGNVEELDNTVTDMTITFLLALVLMYMLLASLMESLWQPLVIFTTVPMALIGVFVIMYFAGTTMNIMSLMAIITLLGLVVNDDILIHDYTEQLMHKKKMDILSATILSGKTKMKAVIMTTVAIIFGMLPNAIGLGDAGAEYRIPMAIVTIGGMITSTVLTLYLIPSLFYVIRSRRQKRKSDETIKN</sequence>
<feature type="transmembrane region" description="Helical" evidence="1">
    <location>
        <begin position="372"/>
        <end position="392"/>
    </location>
</feature>
<feature type="transmembrane region" description="Helical" evidence="1">
    <location>
        <begin position="398"/>
        <end position="423"/>
    </location>
</feature>
<evidence type="ECO:0000256" key="1">
    <source>
        <dbReference type="SAM" id="Phobius"/>
    </source>
</evidence>
<comment type="caution">
    <text evidence="2">The sequence shown here is derived from an EMBL/GenBank/DDBJ whole genome shotgun (WGS) entry which is preliminary data.</text>
</comment>
<feature type="transmembrane region" description="Helical" evidence="1">
    <location>
        <begin position="443"/>
        <end position="463"/>
    </location>
</feature>
<accession>A0ABY2WKP2</accession>
<dbReference type="EMBL" id="VCNI01000002">
    <property type="protein sequence ID" value="TMU55141.1"/>
    <property type="molecule type" value="Genomic_DNA"/>
</dbReference>
<reference evidence="2 3" key="1">
    <citation type="submission" date="2019-05" db="EMBL/GenBank/DDBJ databases">
        <title>Flagellimonas sp. AsT0115, sp. nov., isolated from a marine red algae, Asparagopsis taxiformis.</title>
        <authorList>
            <person name="Kim J."/>
            <person name="Jeong S.E."/>
            <person name="Jeon C.O."/>
        </authorList>
    </citation>
    <scope>NUCLEOTIDE SEQUENCE [LARGE SCALE GENOMIC DNA]</scope>
    <source>
        <strain evidence="2 3">AsT0115</strain>
    </source>
</reference>
<dbReference type="PANTHER" id="PTHR32063:SF0">
    <property type="entry name" value="SWARMING MOTILITY PROTEIN SWRC"/>
    <property type="match status" value="1"/>
</dbReference>
<keyword evidence="1" id="KW-1133">Transmembrane helix</keyword>
<feature type="transmembrane region" description="Helical" evidence="1">
    <location>
        <begin position="966"/>
        <end position="985"/>
    </location>
</feature>
<dbReference type="InterPro" id="IPR001036">
    <property type="entry name" value="Acrflvin-R"/>
</dbReference>
<dbReference type="SUPFAM" id="SSF82866">
    <property type="entry name" value="Multidrug efflux transporter AcrB transmembrane domain"/>
    <property type="match status" value="2"/>
</dbReference>
<proteinExistence type="predicted"/>
<dbReference type="Gene3D" id="3.30.70.1440">
    <property type="entry name" value="Multidrug efflux transporter AcrB pore domain"/>
    <property type="match status" value="1"/>
</dbReference>
<dbReference type="PANTHER" id="PTHR32063">
    <property type="match status" value="1"/>
</dbReference>
<feature type="transmembrane region" description="Helical" evidence="1">
    <location>
        <begin position="865"/>
        <end position="884"/>
    </location>
</feature>
<dbReference type="InterPro" id="IPR027463">
    <property type="entry name" value="AcrB_DN_DC_subdom"/>
</dbReference>
<feature type="transmembrane region" description="Helical" evidence="1">
    <location>
        <begin position="917"/>
        <end position="937"/>
    </location>
</feature>
<keyword evidence="1" id="KW-0812">Transmembrane</keyword>
<feature type="transmembrane region" description="Helical" evidence="1">
    <location>
        <begin position="541"/>
        <end position="559"/>
    </location>
</feature>
<feature type="transmembrane region" description="Helical" evidence="1">
    <location>
        <begin position="12"/>
        <end position="30"/>
    </location>
</feature>
<dbReference type="Gene3D" id="1.20.1640.10">
    <property type="entry name" value="Multidrug efflux transporter AcrB transmembrane domain"/>
    <property type="match status" value="2"/>
</dbReference>
<protein>
    <submittedName>
        <fullName evidence="2">Efflux RND transporter permease subunit</fullName>
    </submittedName>
</protein>
<gene>
    <name evidence="2" type="ORF">FGG15_13235</name>
</gene>
<evidence type="ECO:0000313" key="2">
    <source>
        <dbReference type="EMBL" id="TMU55141.1"/>
    </source>
</evidence>
<feature type="transmembrane region" description="Helical" evidence="1">
    <location>
        <begin position="997"/>
        <end position="1022"/>
    </location>
</feature>